<evidence type="ECO:0000256" key="6">
    <source>
        <dbReference type="ARBA" id="ARBA00023004"/>
    </source>
</evidence>
<keyword evidence="15" id="KW-0675">Receptor</keyword>
<dbReference type="InterPro" id="IPR039426">
    <property type="entry name" value="TonB-dep_rcpt-like"/>
</dbReference>
<dbReference type="STRING" id="366602.Caul_3067"/>
<keyword evidence="7" id="KW-0406">Ion transport</keyword>
<feature type="domain" description="TonB-dependent receptor plug" evidence="14">
    <location>
        <begin position="113"/>
        <end position="221"/>
    </location>
</feature>
<keyword evidence="4" id="KW-0410">Iron transport</keyword>
<evidence type="ECO:0000256" key="9">
    <source>
        <dbReference type="ARBA" id="ARBA00023136"/>
    </source>
</evidence>
<dbReference type="AlphaFoldDB" id="B0T1K5"/>
<dbReference type="GO" id="GO:0009279">
    <property type="term" value="C:cell outer membrane"/>
    <property type="evidence" value="ECO:0007669"/>
    <property type="project" value="UniProtKB-SubCell"/>
</dbReference>
<dbReference type="Pfam" id="PF00593">
    <property type="entry name" value="TonB_dep_Rec_b-barrel"/>
    <property type="match status" value="1"/>
</dbReference>
<dbReference type="PANTHER" id="PTHR32552">
    <property type="entry name" value="FERRICHROME IRON RECEPTOR-RELATED"/>
    <property type="match status" value="1"/>
</dbReference>
<accession>B0T1K5</accession>
<dbReference type="GO" id="GO:0006826">
    <property type="term" value="P:iron ion transport"/>
    <property type="evidence" value="ECO:0007669"/>
    <property type="project" value="UniProtKB-KW"/>
</dbReference>
<dbReference type="EMBL" id="CP000927">
    <property type="protein sequence ID" value="ABZ72194.1"/>
    <property type="molecule type" value="Genomic_DNA"/>
</dbReference>
<name>B0T1K5_CAUSK</name>
<sequence length="903" mass="96484">MAANAAHDRVRASADGATPRQAVAIPLNPKSGSLANRDIAVRPREPVAASRANRNTRTSSRENNVKKVHFVGASLLALIVAGPALAQTPAAQPSSASTVEEIIVTATKREQTLQDVPISVAVTGQKTIERAQIRDLIDLQSVVPSLKVSQFNAVGQTNFVIRGFGNGNGNDGIESSVGVFIDGVYRSRSASALDDLPEVERIEVLRGPQSTLFGKNVSAGAISIVTKRPQFDFGGKAEVTLGNYDQRQLKGTVTGPLSDTVAVRLSGSVNKRDGYANNVTTGNDVNNRDRWSIRGDVLWVPTDQTSVRIIADYNKITEICCAVASIYNGPATQFIGAPAPFGLGKPVGNPAKIFDRDVIFNTDPTNRLTGKGISGQVDQDLSVGKLTAITAYREQTSASFQDVDFTGGDLANKGDGNTIKTFTQELRLASNGDGPFNWLIGGFYQDEKLDTGRTINYGSDIRAYAEGLSGQVPAALLSALPVALRPALTGKSNLYALEFLQSLVTPSIVPGKTYFQAGQGIDDDYAMKQRSYSLFGQADYRITDKLTVTGGLAYLNDRKRVASNVVLRDPFSALNLQNVPQLTALGLPGNLYGALGGLQFYYGNSPTHGPVNFPNVNESGELKGDKVTYAVRAAYDFGWVNAYVSYSTGWKAGAYNLSSDSRPPNANGVGRTAAPEDVSVYEAGLKANFQGGYLNLAVFDQSIKGFQSNAYTGIGYSLVNAGEESVKGFEVDSAYKPADWLALTAAATYLDPTYDSFTGAACVNYDTARCPVNPATGLRPNFRDLTGDRPAAIPKWSLSTSATVSHDLGKGYGGYLRVEYDYASKTQLTETTPPNLSTWGQSIVNASLGVTNDAHQLEVMLWGRNLANDESLIATFPTVAQDGSYSGYPTAPRTYGVTLRKTF</sequence>
<dbReference type="Gene3D" id="2.40.170.20">
    <property type="entry name" value="TonB-dependent receptor, beta-barrel domain"/>
    <property type="match status" value="2"/>
</dbReference>
<evidence type="ECO:0000259" key="13">
    <source>
        <dbReference type="Pfam" id="PF00593"/>
    </source>
</evidence>
<evidence type="ECO:0000256" key="11">
    <source>
        <dbReference type="PROSITE-ProRule" id="PRU01360"/>
    </source>
</evidence>
<evidence type="ECO:0000256" key="2">
    <source>
        <dbReference type="ARBA" id="ARBA00022448"/>
    </source>
</evidence>
<keyword evidence="8 12" id="KW-0798">TonB box</keyword>
<keyword evidence="6" id="KW-0408">Iron</keyword>
<evidence type="ECO:0000256" key="5">
    <source>
        <dbReference type="ARBA" id="ARBA00022692"/>
    </source>
</evidence>
<evidence type="ECO:0000256" key="4">
    <source>
        <dbReference type="ARBA" id="ARBA00022496"/>
    </source>
</evidence>
<dbReference type="PROSITE" id="PS52016">
    <property type="entry name" value="TONB_DEPENDENT_REC_3"/>
    <property type="match status" value="1"/>
</dbReference>
<evidence type="ECO:0000256" key="3">
    <source>
        <dbReference type="ARBA" id="ARBA00022452"/>
    </source>
</evidence>
<protein>
    <submittedName>
        <fullName evidence="15">TonB-dependent receptor</fullName>
    </submittedName>
</protein>
<organism evidence="15">
    <name type="scientific">Caulobacter sp. (strain K31)</name>
    <dbReference type="NCBI Taxonomy" id="366602"/>
    <lineage>
        <taxon>Bacteria</taxon>
        <taxon>Pseudomonadati</taxon>
        <taxon>Pseudomonadota</taxon>
        <taxon>Alphaproteobacteria</taxon>
        <taxon>Caulobacterales</taxon>
        <taxon>Caulobacteraceae</taxon>
        <taxon>Caulobacter</taxon>
    </lineage>
</organism>
<gene>
    <name evidence="15" type="ordered locus">Caul_3067</name>
</gene>
<evidence type="ECO:0000259" key="14">
    <source>
        <dbReference type="Pfam" id="PF07715"/>
    </source>
</evidence>
<dbReference type="KEGG" id="cak:Caul_3067"/>
<keyword evidence="5 11" id="KW-0812">Transmembrane</keyword>
<keyword evidence="10 11" id="KW-0998">Cell outer membrane</keyword>
<dbReference type="SUPFAM" id="SSF56935">
    <property type="entry name" value="Porins"/>
    <property type="match status" value="1"/>
</dbReference>
<proteinExistence type="inferred from homology"/>
<evidence type="ECO:0000256" key="12">
    <source>
        <dbReference type="RuleBase" id="RU003357"/>
    </source>
</evidence>
<evidence type="ECO:0000256" key="8">
    <source>
        <dbReference type="ARBA" id="ARBA00023077"/>
    </source>
</evidence>
<feature type="domain" description="TonB-dependent receptor-like beta-barrel" evidence="13">
    <location>
        <begin position="391"/>
        <end position="866"/>
    </location>
</feature>
<keyword evidence="9 11" id="KW-0472">Membrane</keyword>
<dbReference type="HOGENOM" id="CLU_008287_15_0_5"/>
<keyword evidence="3 11" id="KW-1134">Transmembrane beta strand</keyword>
<dbReference type="InterPro" id="IPR000531">
    <property type="entry name" value="Beta-barrel_TonB"/>
</dbReference>
<dbReference type="InterPro" id="IPR012910">
    <property type="entry name" value="Plug_dom"/>
</dbReference>
<evidence type="ECO:0000313" key="15">
    <source>
        <dbReference type="EMBL" id="ABZ72194.1"/>
    </source>
</evidence>
<comment type="subcellular location">
    <subcellularLocation>
        <location evidence="1 11">Cell outer membrane</location>
        <topology evidence="1 11">Multi-pass membrane protein</topology>
    </subcellularLocation>
</comment>
<evidence type="ECO:0000256" key="7">
    <source>
        <dbReference type="ARBA" id="ARBA00023065"/>
    </source>
</evidence>
<evidence type="ECO:0000256" key="1">
    <source>
        <dbReference type="ARBA" id="ARBA00004571"/>
    </source>
</evidence>
<dbReference type="Pfam" id="PF07715">
    <property type="entry name" value="Plug"/>
    <property type="match status" value="1"/>
</dbReference>
<dbReference type="eggNOG" id="COG4206">
    <property type="taxonomic scope" value="Bacteria"/>
</dbReference>
<comment type="similarity">
    <text evidence="11 12">Belongs to the TonB-dependent receptor family.</text>
</comment>
<evidence type="ECO:0000256" key="10">
    <source>
        <dbReference type="ARBA" id="ARBA00023237"/>
    </source>
</evidence>
<reference evidence="15" key="1">
    <citation type="submission" date="2008-01" db="EMBL/GenBank/DDBJ databases">
        <title>Complete sequence of chromosome of Caulobacter sp. K31.</title>
        <authorList>
            <consortium name="US DOE Joint Genome Institute"/>
            <person name="Copeland A."/>
            <person name="Lucas S."/>
            <person name="Lapidus A."/>
            <person name="Barry K."/>
            <person name="Glavina del Rio T."/>
            <person name="Dalin E."/>
            <person name="Tice H."/>
            <person name="Pitluck S."/>
            <person name="Bruce D."/>
            <person name="Goodwin L."/>
            <person name="Thompson L.S."/>
            <person name="Brettin T."/>
            <person name="Detter J.C."/>
            <person name="Han C."/>
            <person name="Schmutz J."/>
            <person name="Larimer F."/>
            <person name="Land M."/>
            <person name="Hauser L."/>
            <person name="Kyrpides N."/>
            <person name="Kim E."/>
            <person name="Stephens C."/>
            <person name="Richardson P."/>
        </authorList>
    </citation>
    <scope>NUCLEOTIDE SEQUENCE [LARGE SCALE GENOMIC DNA]</scope>
    <source>
        <strain evidence="15">K31</strain>
    </source>
</reference>
<dbReference type="eggNOG" id="COG1629">
    <property type="taxonomic scope" value="Bacteria"/>
</dbReference>
<dbReference type="PANTHER" id="PTHR32552:SF81">
    <property type="entry name" value="TONB-DEPENDENT OUTER MEMBRANE RECEPTOR"/>
    <property type="match status" value="1"/>
</dbReference>
<keyword evidence="2 11" id="KW-0813">Transport</keyword>
<dbReference type="InterPro" id="IPR036942">
    <property type="entry name" value="Beta-barrel_TonB_sf"/>
</dbReference>